<comment type="caution">
    <text evidence="4">The sequence shown here is derived from an EMBL/GenBank/DDBJ whole genome shotgun (WGS) entry which is preliminary data.</text>
</comment>
<dbReference type="Pfam" id="PF12756">
    <property type="entry name" value="zf-C2H2_2"/>
    <property type="match status" value="1"/>
</dbReference>
<evidence type="ECO:0000256" key="1">
    <source>
        <dbReference type="PROSITE-ProRule" id="PRU00042"/>
    </source>
</evidence>
<dbReference type="SMART" id="SM00355">
    <property type="entry name" value="ZnF_C2H2"/>
    <property type="match status" value="3"/>
</dbReference>
<dbReference type="InterPro" id="IPR036236">
    <property type="entry name" value="Znf_C2H2_sf"/>
</dbReference>
<proteinExistence type="predicted"/>
<dbReference type="OrthoDB" id="19329at2759"/>
<feature type="region of interest" description="Disordered" evidence="2">
    <location>
        <begin position="155"/>
        <end position="206"/>
    </location>
</feature>
<dbReference type="InterPro" id="IPR041661">
    <property type="entry name" value="ZN622/Rei1/Reh1_Znf-C2H2"/>
</dbReference>
<evidence type="ECO:0000313" key="5">
    <source>
        <dbReference type="Proteomes" id="UP000428333"/>
    </source>
</evidence>
<dbReference type="AlphaFoldDB" id="A0A6A4LQJ4"/>
<dbReference type="PANTHER" id="PTHR13182">
    <property type="entry name" value="ZINC FINGER PROTEIN 622"/>
    <property type="match status" value="1"/>
</dbReference>
<reference evidence="4 5" key="1">
    <citation type="journal article" date="2019" name="Genome Biol. Evol.">
        <title>The Rhododendron genome and chromosomal organization provide insight into shared whole-genome duplications across the heath family (Ericaceae).</title>
        <authorList>
            <person name="Soza V.L."/>
            <person name="Lindsley D."/>
            <person name="Waalkes A."/>
            <person name="Ramage E."/>
            <person name="Patwardhan R.P."/>
            <person name="Burton J.N."/>
            <person name="Adey A."/>
            <person name="Kumar A."/>
            <person name="Qiu R."/>
            <person name="Shendure J."/>
            <person name="Hall B."/>
        </authorList>
    </citation>
    <scope>NUCLEOTIDE SEQUENCE [LARGE SCALE GENOMIC DNA]</scope>
    <source>
        <strain evidence="4">RSF 1966-606</strain>
    </source>
</reference>
<evidence type="ECO:0000256" key="2">
    <source>
        <dbReference type="SAM" id="MobiDB-lite"/>
    </source>
</evidence>
<feature type="non-terminal residue" evidence="4">
    <location>
        <position position="1"/>
    </location>
</feature>
<evidence type="ECO:0000313" key="4">
    <source>
        <dbReference type="EMBL" id="KAE9460290.1"/>
    </source>
</evidence>
<keyword evidence="1" id="KW-0863">Zinc-finger</keyword>
<dbReference type="Proteomes" id="UP000428333">
    <property type="component" value="Linkage Group LG05"/>
</dbReference>
<dbReference type="GO" id="GO:0030687">
    <property type="term" value="C:preribosome, large subunit precursor"/>
    <property type="evidence" value="ECO:0007669"/>
    <property type="project" value="TreeGrafter"/>
</dbReference>
<evidence type="ECO:0000259" key="3">
    <source>
        <dbReference type="PROSITE" id="PS50157"/>
    </source>
</evidence>
<gene>
    <name evidence="4" type="ORF">C3L33_07808</name>
</gene>
<sequence>MPGLSCNACNKEFEGESDQKLHYKSNGTATISNASSLLKITEVVMIVPSLRRPPSLDISGLINNFSCTLAVAGVPGVTEVLFLARQNALAEEKNKSSETPMLYTCAVCSKGYRSSKAHAQHLKSRSHTMRASQGMSHIDDSAIIKPLLPRVDNKLSQQREQDDEDSEESDEWEEVDPDEELLGEATDSVSRLGVNEQASNVDMDEDDEEYELDPSCCFMCDLEHDAIESCMVHMHKQHGFYVPDVEYLKDPNGLLTYLGLKVKRDFMCLYCNERRHPFNSLEAVRKHMEAKSHCKVHYGDGGDDEEAELEEFYDYSSSYMDADGKQLVASDDQSSGVELGSGGSELIITQELRAEHQPKCLDLANICATTAKSHAPPPHMTSPSLLHWPQGLNQDISFIGLILLVFLELYRSMGLATVQSKEHMVRMKVMKEMNRTGVEAMRSKIGMKSNVIRNLPNNVTY</sequence>
<organism evidence="4 5">
    <name type="scientific">Rhododendron williamsianum</name>
    <dbReference type="NCBI Taxonomy" id="262921"/>
    <lineage>
        <taxon>Eukaryota</taxon>
        <taxon>Viridiplantae</taxon>
        <taxon>Streptophyta</taxon>
        <taxon>Embryophyta</taxon>
        <taxon>Tracheophyta</taxon>
        <taxon>Spermatophyta</taxon>
        <taxon>Magnoliopsida</taxon>
        <taxon>eudicotyledons</taxon>
        <taxon>Gunneridae</taxon>
        <taxon>Pentapetalae</taxon>
        <taxon>asterids</taxon>
        <taxon>Ericales</taxon>
        <taxon>Ericaceae</taxon>
        <taxon>Ericoideae</taxon>
        <taxon>Rhodoreae</taxon>
        <taxon>Rhododendron</taxon>
    </lineage>
</organism>
<protein>
    <recommendedName>
        <fullName evidence="3">C2H2-type domain-containing protein</fullName>
    </recommendedName>
</protein>
<accession>A0A6A4LQJ4</accession>
<dbReference type="EMBL" id="QEFC01001130">
    <property type="protein sequence ID" value="KAE9460290.1"/>
    <property type="molecule type" value="Genomic_DNA"/>
</dbReference>
<feature type="domain" description="C2H2-type" evidence="3">
    <location>
        <begin position="103"/>
        <end position="132"/>
    </location>
</feature>
<keyword evidence="5" id="KW-1185">Reference proteome</keyword>
<dbReference type="PROSITE" id="PS00028">
    <property type="entry name" value="ZINC_FINGER_C2H2_1"/>
    <property type="match status" value="1"/>
</dbReference>
<keyword evidence="1" id="KW-0862">Zinc</keyword>
<dbReference type="PROSITE" id="PS50157">
    <property type="entry name" value="ZINC_FINGER_C2H2_2"/>
    <property type="match status" value="1"/>
</dbReference>
<dbReference type="InterPro" id="IPR040025">
    <property type="entry name" value="Znf622/Rei1/Reh1"/>
</dbReference>
<dbReference type="GO" id="GO:0008270">
    <property type="term" value="F:zinc ion binding"/>
    <property type="evidence" value="ECO:0007669"/>
    <property type="project" value="UniProtKB-KW"/>
</dbReference>
<dbReference type="GO" id="GO:0042273">
    <property type="term" value="P:ribosomal large subunit biogenesis"/>
    <property type="evidence" value="ECO:0007669"/>
    <property type="project" value="TreeGrafter"/>
</dbReference>
<dbReference type="InterPro" id="IPR013087">
    <property type="entry name" value="Znf_C2H2_type"/>
</dbReference>
<keyword evidence="1" id="KW-0479">Metal-binding</keyword>
<feature type="compositionally biased region" description="Acidic residues" evidence="2">
    <location>
        <begin position="161"/>
        <end position="182"/>
    </location>
</feature>
<name>A0A6A4LQJ4_9ERIC</name>
<dbReference type="PANTHER" id="PTHR13182:SF8">
    <property type="entry name" value="CYTOPLASMIC 60S SUBUNIT BIOGENESIS FACTOR ZNF622"/>
    <property type="match status" value="1"/>
</dbReference>
<dbReference type="SUPFAM" id="SSF57667">
    <property type="entry name" value="beta-beta-alpha zinc fingers"/>
    <property type="match status" value="2"/>
</dbReference>